<dbReference type="EMBL" id="JAFEKC020000014">
    <property type="protein sequence ID" value="KAK0511142.1"/>
    <property type="molecule type" value="Genomic_DNA"/>
</dbReference>
<evidence type="ECO:0000256" key="1">
    <source>
        <dbReference type="SAM" id="MobiDB-lite"/>
    </source>
</evidence>
<keyword evidence="3" id="KW-1185">Reference proteome</keyword>
<feature type="compositionally biased region" description="Polar residues" evidence="1">
    <location>
        <begin position="228"/>
        <end position="237"/>
    </location>
</feature>
<comment type="caution">
    <text evidence="2">The sequence shown here is derived from an EMBL/GenBank/DDBJ whole genome shotgun (WGS) entry which is preliminary data.</text>
</comment>
<feature type="region of interest" description="Disordered" evidence="1">
    <location>
        <begin position="182"/>
        <end position="237"/>
    </location>
</feature>
<name>A0AA39QXN5_9LECA</name>
<feature type="compositionally biased region" description="Polar residues" evidence="1">
    <location>
        <begin position="188"/>
        <end position="200"/>
    </location>
</feature>
<dbReference type="Proteomes" id="UP001166286">
    <property type="component" value="Unassembled WGS sequence"/>
</dbReference>
<evidence type="ECO:0000313" key="2">
    <source>
        <dbReference type="EMBL" id="KAK0511142.1"/>
    </source>
</evidence>
<proteinExistence type="predicted"/>
<protein>
    <submittedName>
        <fullName evidence="2">Uncharacterized protein</fullName>
    </submittedName>
</protein>
<accession>A0AA39QXN5</accession>
<organism evidence="2 3">
    <name type="scientific">Cladonia borealis</name>
    <dbReference type="NCBI Taxonomy" id="184061"/>
    <lineage>
        <taxon>Eukaryota</taxon>
        <taxon>Fungi</taxon>
        <taxon>Dikarya</taxon>
        <taxon>Ascomycota</taxon>
        <taxon>Pezizomycotina</taxon>
        <taxon>Lecanoromycetes</taxon>
        <taxon>OSLEUM clade</taxon>
        <taxon>Lecanoromycetidae</taxon>
        <taxon>Lecanorales</taxon>
        <taxon>Lecanorineae</taxon>
        <taxon>Cladoniaceae</taxon>
        <taxon>Cladonia</taxon>
    </lineage>
</organism>
<reference evidence="2" key="1">
    <citation type="submission" date="2023-03" db="EMBL/GenBank/DDBJ databases">
        <title>Complete genome of Cladonia borealis.</title>
        <authorList>
            <person name="Park H."/>
        </authorList>
    </citation>
    <scope>NUCLEOTIDE SEQUENCE</scope>
    <source>
        <strain evidence="2">ANT050790</strain>
    </source>
</reference>
<feature type="compositionally biased region" description="Low complexity" evidence="1">
    <location>
        <begin position="317"/>
        <end position="329"/>
    </location>
</feature>
<evidence type="ECO:0000313" key="3">
    <source>
        <dbReference type="Proteomes" id="UP001166286"/>
    </source>
</evidence>
<dbReference type="AlphaFoldDB" id="A0AA39QXN5"/>
<gene>
    <name evidence="2" type="ORF">JMJ35_006694</name>
</gene>
<feature type="region of interest" description="Disordered" evidence="1">
    <location>
        <begin position="298"/>
        <end position="329"/>
    </location>
</feature>
<sequence>MVQYIPPPDYKGLLPPLLACLPTSFVSPRPPPALLPLLTPILRQRVQLLAASASSPTDSWLPLLCWESGPAQKLVEVVSESDAYELHPVSGEIDFGEVESILYRRLDEETLQAKIVVTDMALIIIYLWCVGDPEGGGDGWHASEVRPLEGDETVTSETWWPTMAKADERFQDKMMDEALRHGEEHTVTQRPTNNVPTITEDQSDDDDDYWAQYDQTPGGRTPAAKSPGPSTALNTHARTTSEADHYARYAQVQPEMDNDDPSENREAIGESTLNGDVISPSMQQIRQPEWAPIQGAMVLPKGNTNANGDEPADLDPRQPTATSSRPRSTTITQLEQSAESQSVAEIAVQQHISTSIKSLFRLSRNSGIERSDFDRMVRTELETLGMIADDDC</sequence>